<dbReference type="InterPro" id="IPR022050">
    <property type="entry name" value="T_hemolysin"/>
</dbReference>
<sequence length="229" mass="25285">MSSLPLSQTVPSPIQLTQTAAHQLLLVAVTDPARDSLQAFIQQGFAEYYQALIPGFMPQLLGVRSAGGWLAALGIRFAASGKLFTEAYMQLPAEQVLQQHGIEVRRAEIAEIGHLLAVNRQALMQLFVLMAQSLHQLGLTRLVFSATREVQLLLKRHGIELTDLGAADPACLGDQARLWGSYYQTSPRLCTLSLAQVTNRLEQDAKLQALIHQHWPDLHHLVADLQEVL</sequence>
<organism evidence="1 2">
    <name type="scientific">Rheinheimera marina</name>
    <dbReference type="NCBI Taxonomy" id="1774958"/>
    <lineage>
        <taxon>Bacteria</taxon>
        <taxon>Pseudomonadati</taxon>
        <taxon>Pseudomonadota</taxon>
        <taxon>Gammaproteobacteria</taxon>
        <taxon>Chromatiales</taxon>
        <taxon>Chromatiaceae</taxon>
        <taxon>Rheinheimera</taxon>
    </lineage>
</organism>
<comment type="caution">
    <text evidence="1">The sequence shown here is derived from an EMBL/GenBank/DDBJ whole genome shotgun (WGS) entry which is preliminary data.</text>
</comment>
<dbReference type="EMBL" id="JBHSGB010000005">
    <property type="protein sequence ID" value="MFC4654235.1"/>
    <property type="molecule type" value="Genomic_DNA"/>
</dbReference>
<protein>
    <submittedName>
        <fullName evidence="1">Thermostable hemolysin</fullName>
    </submittedName>
</protein>
<evidence type="ECO:0000313" key="1">
    <source>
        <dbReference type="EMBL" id="MFC4654235.1"/>
    </source>
</evidence>
<reference evidence="2" key="1">
    <citation type="journal article" date="2019" name="Int. J. Syst. Evol. Microbiol.">
        <title>The Global Catalogue of Microorganisms (GCM) 10K type strain sequencing project: providing services to taxonomists for standard genome sequencing and annotation.</title>
        <authorList>
            <consortium name="The Broad Institute Genomics Platform"/>
            <consortium name="The Broad Institute Genome Sequencing Center for Infectious Disease"/>
            <person name="Wu L."/>
            <person name="Ma J."/>
        </authorList>
    </citation>
    <scope>NUCLEOTIDE SEQUENCE [LARGE SCALE GENOMIC DNA]</scope>
    <source>
        <strain evidence="2">DT28</strain>
    </source>
</reference>
<keyword evidence="2" id="KW-1185">Reference proteome</keyword>
<accession>A0ABV9JJQ8</accession>
<dbReference type="Pfam" id="PF12261">
    <property type="entry name" value="T_hemolysin"/>
    <property type="match status" value="1"/>
</dbReference>
<dbReference type="RefSeq" id="WP_377332029.1">
    <property type="nucleotide sequence ID" value="NZ_JBHSGB010000005.1"/>
</dbReference>
<gene>
    <name evidence="1" type="ORF">ACFO3I_04250</name>
</gene>
<dbReference type="Proteomes" id="UP001595962">
    <property type="component" value="Unassembled WGS sequence"/>
</dbReference>
<name>A0ABV9JJQ8_9GAMM</name>
<evidence type="ECO:0000313" key="2">
    <source>
        <dbReference type="Proteomes" id="UP001595962"/>
    </source>
</evidence>
<proteinExistence type="predicted"/>